<reference evidence="1" key="1">
    <citation type="submission" date="2014-05" db="EMBL/GenBank/DDBJ databases">
        <authorList>
            <person name="Chronopoulou M."/>
        </authorList>
    </citation>
    <scope>NUCLEOTIDE SEQUENCE</scope>
    <source>
        <tissue evidence="1">Whole organism</tissue>
    </source>
</reference>
<protein>
    <submittedName>
        <fullName evidence="1">Uncharacterized protein</fullName>
    </submittedName>
</protein>
<name>A0A0K2T0K3_LEPSM</name>
<dbReference type="AlphaFoldDB" id="A0A0K2T0K3"/>
<evidence type="ECO:0000313" key="1">
    <source>
        <dbReference type="EMBL" id="CDW19543.1"/>
    </source>
</evidence>
<organism evidence="1">
    <name type="scientific">Lepeophtheirus salmonis</name>
    <name type="common">Salmon louse</name>
    <name type="synonym">Caligus salmonis</name>
    <dbReference type="NCBI Taxonomy" id="72036"/>
    <lineage>
        <taxon>Eukaryota</taxon>
        <taxon>Metazoa</taxon>
        <taxon>Ecdysozoa</taxon>
        <taxon>Arthropoda</taxon>
        <taxon>Crustacea</taxon>
        <taxon>Multicrustacea</taxon>
        <taxon>Hexanauplia</taxon>
        <taxon>Copepoda</taxon>
        <taxon>Siphonostomatoida</taxon>
        <taxon>Caligidae</taxon>
        <taxon>Lepeophtheirus</taxon>
    </lineage>
</organism>
<accession>A0A0K2T0K3</accession>
<sequence>MKTWSQKYDNLNPETWEPMFYGHLRISVRQRWQK</sequence>
<proteinExistence type="predicted"/>
<dbReference type="EMBL" id="HACA01002182">
    <property type="protein sequence ID" value="CDW19543.1"/>
    <property type="molecule type" value="Transcribed_RNA"/>
</dbReference>